<dbReference type="GeneID" id="54988548"/>
<evidence type="ECO:0000313" key="2">
    <source>
        <dbReference type="Proteomes" id="UP000241463"/>
    </source>
</evidence>
<reference evidence="1 2" key="1">
    <citation type="submission" date="2018-01" db="EMBL/GenBank/DDBJ databases">
        <title>Lactobacillus phages that infect wine-derived L. plantarum strains.</title>
        <authorList>
            <person name="Kyrkou I."/>
            <person name="Hestbjerg Hansen L."/>
        </authorList>
    </citation>
    <scope>NUCLEOTIDE SEQUENCE [LARGE SCALE GENOMIC DNA]</scope>
</reference>
<sequence length="163" mass="18578">MAIDITNIGEIEEISYRNQRGEIVTIDPKKLLGFNRNNLPFESQANTYFLVARLAELAKLKVENLKVDQRKLEGELYAKYANDDGLKATNNGRKPTEGTISHMIDSDESMVELSKKLNNNNYKAQLLNRLVKAFEQRKDLMQSLSAQMRQENSFGVPSNPDKQ</sequence>
<dbReference type="RefSeq" id="YP_009798103.1">
    <property type="nucleotide sequence ID" value="NC_047924.1"/>
</dbReference>
<keyword evidence="2" id="KW-1185">Reference proteome</keyword>
<evidence type="ECO:0000313" key="1">
    <source>
        <dbReference type="EMBL" id="AUV59999.1"/>
    </source>
</evidence>
<dbReference type="EMBL" id="MG765277">
    <property type="protein sequence ID" value="AUV59999.1"/>
    <property type="molecule type" value="Genomic_DNA"/>
</dbReference>
<dbReference type="Proteomes" id="UP000241463">
    <property type="component" value="Segment"/>
</dbReference>
<name>A0A2K9VCS5_9CAUD</name>
<accession>A0A2K9VCS5</accession>
<dbReference type="KEGG" id="vg:54988548"/>
<organism evidence="1 2">
    <name type="scientific">Lactobacillus phage Bacchae</name>
    <dbReference type="NCBI Taxonomy" id="2079429"/>
    <lineage>
        <taxon>Viruses</taxon>
        <taxon>Duplodnaviria</taxon>
        <taxon>Heunggongvirae</taxon>
        <taxon>Uroviricota</taxon>
        <taxon>Caudoviricetes</taxon>
        <taxon>Herelleviridae</taxon>
        <taxon>Harbinvirus</taxon>
        <taxon>Harbinvirus bacchae</taxon>
    </lineage>
</organism>
<protein>
    <submittedName>
        <fullName evidence="1">Uncharacterized protein</fullName>
    </submittedName>
</protein>
<proteinExistence type="predicted"/>